<organism evidence="2 3">
    <name type="scientific">Actinobacillus delphinicola</name>
    <dbReference type="NCBI Taxonomy" id="51161"/>
    <lineage>
        <taxon>Bacteria</taxon>
        <taxon>Pseudomonadati</taxon>
        <taxon>Pseudomonadota</taxon>
        <taxon>Gammaproteobacteria</taxon>
        <taxon>Pasteurellales</taxon>
        <taxon>Pasteurellaceae</taxon>
        <taxon>Actinobacillus</taxon>
    </lineage>
</organism>
<dbReference type="AlphaFoldDB" id="A0A448TVS5"/>
<dbReference type="OrthoDB" id="9780358at2"/>
<keyword evidence="1" id="KW-1133">Transmembrane helix</keyword>
<feature type="transmembrane region" description="Helical" evidence="1">
    <location>
        <begin position="656"/>
        <end position="674"/>
    </location>
</feature>
<dbReference type="SUPFAM" id="SSF82866">
    <property type="entry name" value="Multidrug efflux transporter AcrB transmembrane domain"/>
    <property type="match status" value="2"/>
</dbReference>
<feature type="transmembrane region" description="Helical" evidence="1">
    <location>
        <begin position="275"/>
        <end position="296"/>
    </location>
</feature>
<feature type="transmembrane region" description="Helical" evidence="1">
    <location>
        <begin position="630"/>
        <end position="649"/>
    </location>
</feature>
<feature type="transmembrane region" description="Helical" evidence="1">
    <location>
        <begin position="371"/>
        <end position="392"/>
    </location>
</feature>
<name>A0A448TVS5_9PAST</name>
<feature type="transmembrane region" description="Helical" evidence="1">
    <location>
        <begin position="418"/>
        <end position="436"/>
    </location>
</feature>
<dbReference type="Proteomes" id="UP000279799">
    <property type="component" value="Chromosome"/>
</dbReference>
<keyword evidence="1" id="KW-0472">Membrane</keyword>
<feature type="transmembrane region" description="Helical" evidence="1">
    <location>
        <begin position="680"/>
        <end position="699"/>
    </location>
</feature>
<dbReference type="RefSeq" id="WP_126600431.1">
    <property type="nucleotide sequence ID" value="NZ_LR134510.1"/>
</dbReference>
<dbReference type="KEGG" id="adp:NCTC12871_01536"/>
<reference evidence="2 3" key="1">
    <citation type="submission" date="2018-12" db="EMBL/GenBank/DDBJ databases">
        <authorList>
            <consortium name="Pathogen Informatics"/>
        </authorList>
    </citation>
    <scope>NUCLEOTIDE SEQUENCE [LARGE SCALE GENOMIC DNA]</scope>
    <source>
        <strain evidence="2 3">NCTC12871</strain>
    </source>
</reference>
<dbReference type="EMBL" id="LR134510">
    <property type="protein sequence ID" value="VEJ10029.1"/>
    <property type="molecule type" value="Genomic_DNA"/>
</dbReference>
<dbReference type="GO" id="GO:0005886">
    <property type="term" value="C:plasma membrane"/>
    <property type="evidence" value="ECO:0007669"/>
    <property type="project" value="TreeGrafter"/>
</dbReference>
<protein>
    <submittedName>
        <fullName evidence="2">Predicted exporter</fullName>
    </submittedName>
</protein>
<accession>A0A448TVS5</accession>
<dbReference type="PANTHER" id="PTHR33406">
    <property type="entry name" value="MEMBRANE PROTEIN MJ1562-RELATED"/>
    <property type="match status" value="1"/>
</dbReference>
<feature type="transmembrane region" description="Helical" evidence="1">
    <location>
        <begin position="711"/>
        <end position="730"/>
    </location>
</feature>
<keyword evidence="1" id="KW-0812">Transmembrane</keyword>
<feature type="transmembrane region" description="Helical" evidence="1">
    <location>
        <begin position="302"/>
        <end position="323"/>
    </location>
</feature>
<evidence type="ECO:0000313" key="2">
    <source>
        <dbReference type="EMBL" id="VEJ10029.1"/>
    </source>
</evidence>
<dbReference type="PANTHER" id="PTHR33406:SF13">
    <property type="entry name" value="MEMBRANE PROTEIN YDFJ"/>
    <property type="match status" value="1"/>
</dbReference>
<evidence type="ECO:0000313" key="3">
    <source>
        <dbReference type="Proteomes" id="UP000279799"/>
    </source>
</evidence>
<evidence type="ECO:0000256" key="1">
    <source>
        <dbReference type="SAM" id="Phobius"/>
    </source>
</evidence>
<gene>
    <name evidence="2" type="ORF">NCTC12871_01536</name>
</gene>
<feature type="transmembrane region" description="Helical" evidence="1">
    <location>
        <begin position="344"/>
        <end position="365"/>
    </location>
</feature>
<sequence length="759" mass="84875">MSMRIVRTGFLLLVLAMTALLGIALQKGTAVETDLQTLLPKEQHLTALQRQVDAIQERQFAEQMIVLIGNKNKQQAENVAQQAAEFLGNTHLFAPINLKQQPNLDTLKAEINQLKIATLPQSVQRTILSEPQSYFQKLAQQIVNPFNQQNLLSFAQDSFGFGRFVLPQLQGDSPIQWDSQSGMLWTKYQQTYWVLLPLRLKNADFLQDNSQFLAQIQQLKSQVAATGNQILMTGSALFSSYAKQQAQKEMTVMSILGISLTLALLLFVFRTWRVFYLFIPIGIGLICGMTSVILYFGQIHVLTIVIGTSLVGVLIDFPLHWLVSACGKAQTASPIVMKQLQKTFFISLLVTLIGYGLLVFTHLPILQQTALFSATALICVMLATWLFMPILFKGYKLQKIFRFSGRVHFKVPKKVKTMGGYAFIIFVVVGIFRNQWHDDIRQWVNLPKALLQQSMAIRDITKIDLSQQYFLVQADNPQTLLRKDQQVSAWLQTQQKSGAIGHFQSLGEWLNTAEQQREFIHKFQQLPPSVYAPLVEIGIPAEYLQKQAQSLSQTPILDLENALKLPLAQAKQRLYLGEVLPKIYVSIIPVSGATNSALMQHFAQKIVGVTWQDKRQALNQTFQQTRDQALGLKLLSFLLAALLLFKFFGVRDTAKILSIPFAAIIITIGLLGWLAIPISLFSLFGLLLVSAIGIDYAAYVFSVPDKTTGRYFTIQLAATTTLISFVLLGLSSTPAVADFGFSVSIGTIVSVILTFLVHK</sequence>
<feature type="transmembrane region" description="Helical" evidence="1">
    <location>
        <begin position="250"/>
        <end position="268"/>
    </location>
</feature>
<dbReference type="Gene3D" id="1.20.1640.10">
    <property type="entry name" value="Multidrug efflux transporter AcrB transmembrane domain"/>
    <property type="match status" value="2"/>
</dbReference>
<feature type="transmembrane region" description="Helical" evidence="1">
    <location>
        <begin position="736"/>
        <end position="757"/>
    </location>
</feature>
<keyword evidence="3" id="KW-1185">Reference proteome</keyword>
<dbReference type="InterPro" id="IPR050545">
    <property type="entry name" value="Mycobact_MmpL"/>
</dbReference>
<proteinExistence type="predicted"/>